<feature type="transmembrane region" description="Helical" evidence="5">
    <location>
        <begin position="21"/>
        <end position="40"/>
    </location>
</feature>
<feature type="transmembrane region" description="Helical" evidence="5">
    <location>
        <begin position="93"/>
        <end position="118"/>
    </location>
</feature>
<feature type="transmembrane region" description="Helical" evidence="5">
    <location>
        <begin position="124"/>
        <end position="143"/>
    </location>
</feature>
<proteinExistence type="predicted"/>
<dbReference type="Proteomes" id="UP000077202">
    <property type="component" value="Unassembled WGS sequence"/>
</dbReference>
<dbReference type="EMBL" id="LVLJ01003603">
    <property type="protein sequence ID" value="OAE20529.1"/>
    <property type="molecule type" value="Genomic_DNA"/>
</dbReference>
<protein>
    <recommendedName>
        <fullName evidence="8">Peptidase S54 rhomboid domain-containing protein</fullName>
    </recommendedName>
</protein>
<evidence type="ECO:0000256" key="3">
    <source>
        <dbReference type="ARBA" id="ARBA00022989"/>
    </source>
</evidence>
<dbReference type="InterPro" id="IPR013861">
    <property type="entry name" value="TMEM115/Pdh1/Rbl19"/>
</dbReference>
<dbReference type="Pfam" id="PF08551">
    <property type="entry name" value="DUF1751"/>
    <property type="match status" value="1"/>
</dbReference>
<evidence type="ECO:0000256" key="2">
    <source>
        <dbReference type="ARBA" id="ARBA00022692"/>
    </source>
</evidence>
<evidence type="ECO:0000256" key="4">
    <source>
        <dbReference type="ARBA" id="ARBA00023136"/>
    </source>
</evidence>
<feature type="transmembrane region" description="Helical" evidence="5">
    <location>
        <begin position="186"/>
        <end position="204"/>
    </location>
</feature>
<feature type="transmembrane region" description="Helical" evidence="5">
    <location>
        <begin position="164"/>
        <end position="180"/>
    </location>
</feature>
<keyword evidence="7" id="KW-1185">Reference proteome</keyword>
<keyword evidence="2 5" id="KW-0812">Transmembrane</keyword>
<dbReference type="GO" id="GO:0016020">
    <property type="term" value="C:membrane"/>
    <property type="evidence" value="ECO:0007669"/>
    <property type="project" value="UniProtKB-SubCell"/>
</dbReference>
<keyword evidence="4 5" id="KW-0472">Membrane</keyword>
<dbReference type="GO" id="GO:0005794">
    <property type="term" value="C:Golgi apparatus"/>
    <property type="evidence" value="ECO:0007669"/>
    <property type="project" value="TreeGrafter"/>
</dbReference>
<dbReference type="GO" id="GO:0006890">
    <property type="term" value="P:retrograde vesicle-mediated transport, Golgi to endoplasmic reticulum"/>
    <property type="evidence" value="ECO:0007669"/>
    <property type="project" value="InterPro"/>
</dbReference>
<dbReference type="FunFam" id="1.20.1540.10:FF:000004">
    <property type="entry name" value="Transmembrane protein 115"/>
    <property type="match status" value="1"/>
</dbReference>
<dbReference type="SUPFAM" id="SSF144091">
    <property type="entry name" value="Rhomboid-like"/>
    <property type="match status" value="1"/>
</dbReference>
<evidence type="ECO:0000313" key="7">
    <source>
        <dbReference type="Proteomes" id="UP000077202"/>
    </source>
</evidence>
<comment type="caution">
    <text evidence="6">The sequence shown here is derived from an EMBL/GenBank/DDBJ whole genome shotgun (WGS) entry which is preliminary data.</text>
</comment>
<dbReference type="SMART" id="SM01160">
    <property type="entry name" value="DUF1751"/>
    <property type="match status" value="1"/>
</dbReference>
<dbReference type="InterPro" id="IPR035952">
    <property type="entry name" value="Rhomboid-like_sf"/>
</dbReference>
<dbReference type="AlphaFoldDB" id="A0A176VHV8"/>
<accession>A0A176VHV8</accession>
<name>A0A176VHV8_MARPO</name>
<dbReference type="PANTHER" id="PTHR13377:SF3">
    <property type="entry name" value="TRANSMEMBRANE PROTEIN 115"/>
    <property type="match status" value="1"/>
</dbReference>
<organism evidence="6 7">
    <name type="scientific">Marchantia polymorpha subsp. ruderalis</name>
    <dbReference type="NCBI Taxonomy" id="1480154"/>
    <lineage>
        <taxon>Eukaryota</taxon>
        <taxon>Viridiplantae</taxon>
        <taxon>Streptophyta</taxon>
        <taxon>Embryophyta</taxon>
        <taxon>Marchantiophyta</taxon>
        <taxon>Marchantiopsida</taxon>
        <taxon>Marchantiidae</taxon>
        <taxon>Marchantiales</taxon>
        <taxon>Marchantiaceae</taxon>
        <taxon>Marchantia</taxon>
    </lineage>
</organism>
<dbReference type="PANTHER" id="PTHR13377">
    <property type="entry name" value="PLACENTAL PROTEIN 6"/>
    <property type="match status" value="1"/>
</dbReference>
<evidence type="ECO:0008006" key="8">
    <source>
        <dbReference type="Google" id="ProtNLM"/>
    </source>
</evidence>
<gene>
    <name evidence="6" type="ORF">AXG93_948s1370</name>
</gene>
<evidence type="ECO:0000256" key="1">
    <source>
        <dbReference type="ARBA" id="ARBA00004141"/>
    </source>
</evidence>
<comment type="subcellular location">
    <subcellularLocation>
        <location evidence="1">Membrane</location>
        <topology evidence="1">Multi-pass membrane protein</topology>
    </subcellularLocation>
</comment>
<reference evidence="6" key="1">
    <citation type="submission" date="2016-03" db="EMBL/GenBank/DDBJ databases">
        <title>Mechanisms controlling the formation of the plant cell surface in tip-growing cells are functionally conserved among land plants.</title>
        <authorList>
            <person name="Honkanen S."/>
            <person name="Jones V.A."/>
            <person name="Morieri G."/>
            <person name="Champion C."/>
            <person name="Hetherington A.J."/>
            <person name="Kelly S."/>
            <person name="Saint-Marcoux D."/>
            <person name="Proust H."/>
            <person name="Prescott H."/>
            <person name="Dolan L."/>
        </authorList>
    </citation>
    <scope>NUCLEOTIDE SEQUENCE [LARGE SCALE GENOMIC DNA]</scope>
    <source>
        <tissue evidence="6">Whole gametophyte</tissue>
    </source>
</reference>
<evidence type="ECO:0000313" key="6">
    <source>
        <dbReference type="EMBL" id="OAE20529.1"/>
    </source>
</evidence>
<evidence type="ECO:0000256" key="5">
    <source>
        <dbReference type="SAM" id="Phobius"/>
    </source>
</evidence>
<keyword evidence="3 5" id="KW-1133">Transmembrane helix</keyword>
<feature type="transmembrane region" description="Helical" evidence="5">
    <location>
        <begin position="60"/>
        <end position="81"/>
    </location>
</feature>
<dbReference type="Gene3D" id="1.20.1540.10">
    <property type="entry name" value="Rhomboid-like"/>
    <property type="match status" value="1"/>
</dbReference>
<sequence>MNTAGSLPGAMGLGFTKLSKGLAAVLVAGFVVAKALPFTVDYLALVPGKTIPFTWNLVTAGYFEHTFIGLIVSIAGVLYYGRLLEPVWGSKEFVKFIAFTSFFTTICTFVTSIFLYYVTGHENLLYTPTAGFHGVLAGFLVAVKQIFPDYEINVRQVIKLRAKWLPSFLVLIVLVASFFLDNPIVYVPFIVFGTYGSWIYLRFFQRRSEANFKGDASDEFAFATFFPEIVSPVVKPIAIVCGKLCCGKRAQNLDGQDPAYVLGGKPLPGSDPAEATRRRERGARALEERLSAASKSDEGVGGKSTDTIACKTNPEAFCFLSKTQYLMFGESRSGHQVRAPSS</sequence>